<dbReference type="Proteomes" id="UP000037393">
    <property type="component" value="Unassembled WGS sequence"/>
</dbReference>
<dbReference type="AlphaFoldDB" id="A0A0L0GQT6"/>
<dbReference type="OrthoDB" id="5676847at2"/>
<accession>A0A0L0GQT6</accession>
<dbReference type="PATRIC" id="fig|379893.4.peg.578"/>
<evidence type="ECO:0000313" key="1">
    <source>
        <dbReference type="EMBL" id="KNC91116.1"/>
    </source>
</evidence>
<gene>
    <name evidence="1" type="ORF">GM31_02800</name>
</gene>
<comment type="caution">
    <text evidence="1">The sequence shown here is derived from an EMBL/GenBank/DDBJ whole genome shotgun (WGS) entry which is preliminary data.</text>
</comment>
<dbReference type="RefSeq" id="WP_049857650.1">
    <property type="nucleotide sequence ID" value="NZ_JNGI01000133.1"/>
</dbReference>
<evidence type="ECO:0000313" key="2">
    <source>
        <dbReference type="Proteomes" id="UP000037393"/>
    </source>
</evidence>
<keyword evidence="2" id="KW-1185">Reference proteome</keyword>
<protein>
    <submittedName>
        <fullName evidence="1">Uncharacterized protein</fullName>
    </submittedName>
</protein>
<sequence length="173" mass="19537">MAHPQALKDAIRRDYIAQGISPEVLGPMHGVSVATVLRWRRDARANGDDWDKQRAARRLSSGLPEDVARELVMEFMEHQQHAMEQLRKWRECTDGQAAMPADEYASLLVRLQDGFNKMIAASRRILPETDRLIVAAGVVEDLAAFLSEKHPSLMAGFLDVLPEFQQIVEKKYG</sequence>
<dbReference type="InterPro" id="IPR014926">
    <property type="entry name" value="Phage_D3112_Orf24"/>
</dbReference>
<proteinExistence type="predicted"/>
<dbReference type="Pfam" id="PF08822">
    <property type="entry name" value="DUF1804"/>
    <property type="match status" value="1"/>
</dbReference>
<organism evidence="1 2">
    <name type="scientific">Trabulsiella odontotermitis</name>
    <dbReference type="NCBI Taxonomy" id="379893"/>
    <lineage>
        <taxon>Bacteria</taxon>
        <taxon>Pseudomonadati</taxon>
        <taxon>Pseudomonadota</taxon>
        <taxon>Gammaproteobacteria</taxon>
        <taxon>Enterobacterales</taxon>
        <taxon>Enterobacteriaceae</taxon>
        <taxon>Trabulsiella</taxon>
    </lineage>
</organism>
<dbReference type="EMBL" id="JNGI01000133">
    <property type="protein sequence ID" value="KNC91116.1"/>
    <property type="molecule type" value="Genomic_DNA"/>
</dbReference>
<name>A0A0L0GQT6_9ENTR</name>
<reference evidence="1 2" key="1">
    <citation type="journal article" date="2015" name="Appl. Environ. Microbiol.">
        <title>The Enterobacterium Trabulsiella odontotermitis Presents Novel Adaptations Related to Its Association with Fungus-Growing Termites.</title>
        <authorList>
            <person name="Sapountzis P."/>
            <person name="Gruntjes T."/>
            <person name="Otani S."/>
            <person name="Estevez J."/>
            <person name="da Costa R.R."/>
            <person name="Plunkett G.3rd."/>
            <person name="Perna N.T."/>
            <person name="Poulsen M."/>
        </authorList>
    </citation>
    <scope>NUCLEOTIDE SEQUENCE [LARGE SCALE GENOMIC DNA]</scope>
    <source>
        <strain evidence="1 2">12</strain>
    </source>
</reference>